<keyword evidence="2" id="KW-0521">NADP</keyword>
<comment type="similarity">
    <text evidence="1">Belongs to the aldo/keto reductase family.</text>
</comment>
<evidence type="ECO:0000256" key="4">
    <source>
        <dbReference type="PIRSR" id="PIRSR000097-1"/>
    </source>
</evidence>
<dbReference type="PANTHER" id="PTHR43827:SF3">
    <property type="entry name" value="NADP-DEPENDENT OXIDOREDUCTASE DOMAIN-CONTAINING PROTEIN"/>
    <property type="match status" value="1"/>
</dbReference>
<name>A0A813JME0_POLGL</name>
<dbReference type="InterPro" id="IPR020471">
    <property type="entry name" value="AKR"/>
</dbReference>
<keyword evidence="3" id="KW-0560">Oxidoreductase</keyword>
<dbReference type="PANTHER" id="PTHR43827">
    <property type="entry name" value="2,5-DIKETO-D-GLUCONIC ACID REDUCTASE"/>
    <property type="match status" value="1"/>
</dbReference>
<dbReference type="PIRSF" id="PIRSF000097">
    <property type="entry name" value="AKR"/>
    <property type="match status" value="1"/>
</dbReference>
<evidence type="ECO:0000313" key="10">
    <source>
        <dbReference type="Proteomes" id="UP000626109"/>
    </source>
</evidence>
<dbReference type="PROSITE" id="PS00798">
    <property type="entry name" value="ALDOKETO_REDUCTASE_1"/>
    <property type="match status" value="1"/>
</dbReference>
<evidence type="ECO:0000256" key="5">
    <source>
        <dbReference type="PIRSR" id="PIRSR000097-2"/>
    </source>
</evidence>
<dbReference type="Proteomes" id="UP000626109">
    <property type="component" value="Unassembled WGS sequence"/>
</dbReference>
<dbReference type="PROSITE" id="PS00062">
    <property type="entry name" value="ALDOKETO_REDUCTASE_2"/>
    <property type="match status" value="1"/>
</dbReference>
<dbReference type="Pfam" id="PF00248">
    <property type="entry name" value="Aldo_ket_red"/>
    <property type="match status" value="1"/>
</dbReference>
<organism evidence="9 10">
    <name type="scientific">Polarella glacialis</name>
    <name type="common">Dinoflagellate</name>
    <dbReference type="NCBI Taxonomy" id="89957"/>
    <lineage>
        <taxon>Eukaryota</taxon>
        <taxon>Sar</taxon>
        <taxon>Alveolata</taxon>
        <taxon>Dinophyceae</taxon>
        <taxon>Suessiales</taxon>
        <taxon>Suessiaceae</taxon>
        <taxon>Polarella</taxon>
    </lineage>
</organism>
<evidence type="ECO:0000259" key="8">
    <source>
        <dbReference type="Pfam" id="PF00248"/>
    </source>
</evidence>
<evidence type="ECO:0000313" key="9">
    <source>
        <dbReference type="EMBL" id="CAE8678687.1"/>
    </source>
</evidence>
<dbReference type="FunFam" id="3.20.20.100:FF:000002">
    <property type="entry name" value="2,5-diketo-D-gluconic acid reductase A"/>
    <property type="match status" value="1"/>
</dbReference>
<dbReference type="EMBL" id="CAJNNW010025702">
    <property type="protein sequence ID" value="CAE8678687.1"/>
    <property type="molecule type" value="Genomic_DNA"/>
</dbReference>
<dbReference type="SUPFAM" id="SSF51430">
    <property type="entry name" value="NAD(P)-linked oxidoreductase"/>
    <property type="match status" value="1"/>
</dbReference>
<reference evidence="9" key="1">
    <citation type="submission" date="2021-02" db="EMBL/GenBank/DDBJ databases">
        <authorList>
            <person name="Dougan E. K."/>
            <person name="Rhodes N."/>
            <person name="Thang M."/>
            <person name="Chan C."/>
        </authorList>
    </citation>
    <scope>NUCLEOTIDE SEQUENCE</scope>
</reference>
<protein>
    <recommendedName>
        <fullName evidence="8">NADP-dependent oxidoreductase domain-containing protein</fullName>
    </recommendedName>
</protein>
<evidence type="ECO:0000256" key="2">
    <source>
        <dbReference type="ARBA" id="ARBA00022857"/>
    </source>
</evidence>
<accession>A0A813JME0</accession>
<dbReference type="Gene3D" id="3.20.20.100">
    <property type="entry name" value="NADP-dependent oxidoreductase domain"/>
    <property type="match status" value="1"/>
</dbReference>
<evidence type="ECO:0000256" key="1">
    <source>
        <dbReference type="ARBA" id="ARBA00007905"/>
    </source>
</evidence>
<dbReference type="InterPro" id="IPR036812">
    <property type="entry name" value="NAD(P)_OxRdtase_dom_sf"/>
</dbReference>
<feature type="region of interest" description="Disordered" evidence="7">
    <location>
        <begin position="1"/>
        <end position="22"/>
    </location>
</feature>
<sequence length="334" mass="35977">MATVRYRSNESKTPLNAGSKRKVLDMAGPLPPTVRLRSGLELPRLGLGTFQLSGRACEAAVTSALSAGYRLLDTASIYKNEEVIGAALRRWEAASQGGPQGAALVTSKCSPCEMGAERAKAALDASLARLGREAIDLYLIHWPALPKKPHGSAEHRLARFKTWRALEDLHLSGKARAIGVSNFTAAHLQNLIDDGATILPMVNQIEAHPLFVPKETVDFCASHDIVIQAYAPLGGGPASNFAKAAGYDGTQTLLDHPIVASIAQELGRSPAQVLLRWGLQMGFVVIPRSTCEARIAENARIFDFELTSSQMTRLSSIKEGAEAQKFCWDPITVL</sequence>
<dbReference type="CDD" id="cd19071">
    <property type="entry name" value="AKR_AKR1-5-like"/>
    <property type="match status" value="1"/>
</dbReference>
<proteinExistence type="inferred from homology"/>
<dbReference type="AlphaFoldDB" id="A0A813JME0"/>
<feature type="binding site" evidence="5">
    <location>
        <position position="141"/>
    </location>
    <ligand>
        <name>substrate</name>
    </ligand>
</feature>
<evidence type="ECO:0000256" key="3">
    <source>
        <dbReference type="ARBA" id="ARBA00023002"/>
    </source>
</evidence>
<dbReference type="InterPro" id="IPR023210">
    <property type="entry name" value="NADP_OxRdtase_dom"/>
</dbReference>
<gene>
    <name evidence="9" type="ORF">PGLA2088_LOCUS20948</name>
</gene>
<feature type="site" description="Lowers pKa of active site Tyr" evidence="6">
    <location>
        <position position="108"/>
    </location>
</feature>
<feature type="domain" description="NADP-dependent oxidoreductase" evidence="8">
    <location>
        <begin position="44"/>
        <end position="318"/>
    </location>
</feature>
<evidence type="ECO:0000256" key="7">
    <source>
        <dbReference type="SAM" id="MobiDB-lite"/>
    </source>
</evidence>
<dbReference type="PRINTS" id="PR00069">
    <property type="entry name" value="ALDKETRDTASE"/>
</dbReference>
<comment type="caution">
    <text evidence="9">The sequence shown here is derived from an EMBL/GenBank/DDBJ whole genome shotgun (WGS) entry which is preliminary data.</text>
</comment>
<feature type="active site" description="Proton donor" evidence="4">
    <location>
        <position position="78"/>
    </location>
</feature>
<evidence type="ECO:0000256" key="6">
    <source>
        <dbReference type="PIRSR" id="PIRSR000097-3"/>
    </source>
</evidence>
<dbReference type="GO" id="GO:0016616">
    <property type="term" value="F:oxidoreductase activity, acting on the CH-OH group of donors, NAD or NADP as acceptor"/>
    <property type="evidence" value="ECO:0007669"/>
    <property type="project" value="UniProtKB-ARBA"/>
</dbReference>
<dbReference type="InterPro" id="IPR018170">
    <property type="entry name" value="Aldo/ket_reductase_CS"/>
</dbReference>